<evidence type="ECO:0000259" key="1">
    <source>
        <dbReference type="Pfam" id="PF04101"/>
    </source>
</evidence>
<dbReference type="Proteomes" id="UP000263377">
    <property type="component" value="Unassembled WGS sequence"/>
</dbReference>
<reference evidence="2 3" key="1">
    <citation type="submission" date="2018-08" db="EMBL/GenBank/DDBJ databases">
        <title>Diversity &amp; Physiological Properties of Lignin-Decomposing Actinobacteria from Soil.</title>
        <authorList>
            <person name="Roh S.G."/>
            <person name="Kim S.B."/>
        </authorList>
    </citation>
    <scope>NUCLEOTIDE SEQUENCE [LARGE SCALE GENOMIC DNA]</scope>
    <source>
        <strain evidence="2 3">MMS17-GH009</strain>
    </source>
</reference>
<accession>A0A372ZNK1</accession>
<dbReference type="RefSeq" id="WP_117486107.1">
    <property type="nucleotide sequence ID" value="NZ_QVIG01000001.1"/>
</dbReference>
<dbReference type="PANTHER" id="PTHR21015:SF22">
    <property type="entry name" value="GLYCOSYLTRANSFERASE"/>
    <property type="match status" value="1"/>
</dbReference>
<keyword evidence="3" id="KW-1185">Reference proteome</keyword>
<proteinExistence type="predicted"/>
<dbReference type="EMBL" id="QVIG01000001">
    <property type="protein sequence ID" value="RGD57301.1"/>
    <property type="molecule type" value="Genomic_DNA"/>
</dbReference>
<feature type="domain" description="Glycosyl transferase family 28 C-terminal" evidence="1">
    <location>
        <begin position="242"/>
        <end position="301"/>
    </location>
</feature>
<dbReference type="Gene3D" id="3.40.50.2000">
    <property type="entry name" value="Glycogen Phosphorylase B"/>
    <property type="match status" value="1"/>
</dbReference>
<evidence type="ECO:0000313" key="3">
    <source>
        <dbReference type="Proteomes" id="UP000263377"/>
    </source>
</evidence>
<gene>
    <name evidence="2" type="ORF">DR950_05375</name>
</gene>
<evidence type="ECO:0000313" key="2">
    <source>
        <dbReference type="EMBL" id="RGD57301.1"/>
    </source>
</evidence>
<dbReference type="SUPFAM" id="SSF53756">
    <property type="entry name" value="UDP-Glycosyltransferase/glycogen phosphorylase"/>
    <property type="match status" value="1"/>
</dbReference>
<dbReference type="PANTHER" id="PTHR21015">
    <property type="entry name" value="UDP-N-ACETYLGLUCOSAMINE--N-ACETYLMURAMYL-(PENTAPEPTIDE) PYROPHOSPHORYL-UNDECAPRENOL N-ACETYLGLUCOSAMINE TRANSFERASE 1"/>
    <property type="match status" value="1"/>
</dbReference>
<sequence>MNGRVVSFTWGRGLGHVSRQIAVHRELRGLGRDSLLLTERPQRLIEDYGFAQTVLPTDADSLVGEPLHGTGPAVDHGLARAMVAWVLRPDDVVLHDVTVQRELYDQAARLGCPQFLVHRFQRNRPDPPHWVSRHTPAIGTIYLLGEPGPEETVHGVRVLGVPHVVRPLLDDRSPWPEETRALRVAVVAGGGGHDDAPGFLTAALHGIRAFTRGRPAGVDVLVLTGPHFDGAVLVPPGLPGPVRVRPYLGPAYDVYRHADAAITHAGYNTVQELVRSGVPVVAVPGVRDFDDQRVHLKAADSPNVVVADAEEHAIARALAEALNGPSGTRARPAATPAREADGAARIARDLVAATSRGSGAGAP</sequence>
<dbReference type="AlphaFoldDB" id="A0A372ZNK1"/>
<organism evidence="2 3">
    <name type="scientific">Kitasatospora xanthocidica</name>
    <dbReference type="NCBI Taxonomy" id="83382"/>
    <lineage>
        <taxon>Bacteria</taxon>
        <taxon>Bacillati</taxon>
        <taxon>Actinomycetota</taxon>
        <taxon>Actinomycetes</taxon>
        <taxon>Kitasatosporales</taxon>
        <taxon>Streptomycetaceae</taxon>
        <taxon>Kitasatospora</taxon>
    </lineage>
</organism>
<dbReference type="GO" id="GO:0016758">
    <property type="term" value="F:hexosyltransferase activity"/>
    <property type="evidence" value="ECO:0007669"/>
    <property type="project" value="InterPro"/>
</dbReference>
<dbReference type="Pfam" id="PF04101">
    <property type="entry name" value="Glyco_tran_28_C"/>
    <property type="match status" value="1"/>
</dbReference>
<comment type="caution">
    <text evidence="2">The sequence shown here is derived from an EMBL/GenBank/DDBJ whole genome shotgun (WGS) entry which is preliminary data.</text>
</comment>
<protein>
    <recommendedName>
        <fullName evidence="1">Glycosyl transferase family 28 C-terminal domain-containing protein</fullName>
    </recommendedName>
</protein>
<name>A0A372ZNK1_9ACTN</name>
<dbReference type="InterPro" id="IPR007235">
    <property type="entry name" value="Glyco_trans_28_C"/>
</dbReference>